<keyword evidence="12 16" id="KW-0630">Potassium</keyword>
<keyword evidence="8 16" id="KW-0808">Transferase</keyword>
<comment type="caution">
    <text evidence="16">Lacks conserved residue(s) required for the propagation of feature annotation.</text>
</comment>
<feature type="binding site" evidence="16">
    <location>
        <begin position="6"/>
        <end position="13"/>
    </location>
    <ligand>
        <name>ATP</name>
        <dbReference type="ChEBI" id="CHEBI:30616"/>
    </ligand>
</feature>
<comment type="catalytic activity">
    <reaction evidence="1 16">
        <text>(R)-pantothenate + ATP = (R)-4'-phosphopantothenate + ADP + H(+)</text>
        <dbReference type="Rhea" id="RHEA:16373"/>
        <dbReference type="ChEBI" id="CHEBI:10986"/>
        <dbReference type="ChEBI" id="CHEBI:15378"/>
        <dbReference type="ChEBI" id="CHEBI:29032"/>
        <dbReference type="ChEBI" id="CHEBI:30616"/>
        <dbReference type="ChEBI" id="CHEBI:456216"/>
        <dbReference type="EC" id="2.7.1.33"/>
    </reaction>
</comment>
<comment type="function">
    <text evidence="16">Catalyzes the phosphorylation of pantothenate (Pan), the first step in CoA biosynthesis.</text>
</comment>
<dbReference type="NCBIfam" id="TIGR00671">
    <property type="entry name" value="baf"/>
    <property type="match status" value="1"/>
</dbReference>
<dbReference type="GO" id="GO:0015937">
    <property type="term" value="P:coenzyme A biosynthetic process"/>
    <property type="evidence" value="ECO:0007669"/>
    <property type="project" value="UniProtKB-UniRule"/>
</dbReference>
<evidence type="ECO:0000256" key="13">
    <source>
        <dbReference type="ARBA" id="ARBA00022993"/>
    </source>
</evidence>
<dbReference type="InterPro" id="IPR043129">
    <property type="entry name" value="ATPase_NBD"/>
</dbReference>
<feature type="binding site" evidence="16">
    <location>
        <position position="118"/>
    </location>
    <ligand>
        <name>ATP</name>
        <dbReference type="ChEBI" id="CHEBI:30616"/>
    </ligand>
</feature>
<dbReference type="EC" id="2.7.1.33" evidence="6 16"/>
<keyword evidence="13 16" id="KW-0173">Coenzyme A biosynthesis</keyword>
<evidence type="ECO:0000256" key="7">
    <source>
        <dbReference type="ARBA" id="ARBA00022490"/>
    </source>
</evidence>
<keyword evidence="9 16" id="KW-0547">Nucleotide-binding</keyword>
<feature type="binding site" evidence="16">
    <location>
        <position position="172"/>
    </location>
    <ligand>
        <name>substrate</name>
    </ligand>
</feature>
<dbReference type="AlphaFoldDB" id="A0A9D7XH50"/>
<protein>
    <recommendedName>
        <fullName evidence="15 16">Type III pantothenate kinase</fullName>
        <ecNumber evidence="6 16">2.7.1.33</ecNumber>
    </recommendedName>
    <alternativeName>
        <fullName evidence="16">PanK-III</fullName>
    </alternativeName>
    <alternativeName>
        <fullName evidence="16">Pantothenic acid kinase</fullName>
    </alternativeName>
</protein>
<reference evidence="17 18" key="1">
    <citation type="submission" date="2020-10" db="EMBL/GenBank/DDBJ databases">
        <title>Connecting structure to function with the recovery of over 1000 high-quality activated sludge metagenome-assembled genomes encoding full-length rRNA genes using long-read sequencing.</title>
        <authorList>
            <person name="Singleton C.M."/>
            <person name="Petriglieri F."/>
            <person name="Kristensen J.M."/>
            <person name="Kirkegaard R.H."/>
            <person name="Michaelsen T.Y."/>
            <person name="Andersen M.H."/>
            <person name="Karst S.M."/>
            <person name="Dueholm M.S."/>
            <person name="Nielsen P.H."/>
            <person name="Albertsen M."/>
        </authorList>
    </citation>
    <scope>NUCLEOTIDE SEQUENCE [LARGE SCALE GENOMIC DNA]</scope>
    <source>
        <strain evidence="17">Ribe_18-Q3-R11-54_BAT3C.373</strain>
    </source>
</reference>
<dbReference type="InterPro" id="IPR004619">
    <property type="entry name" value="Type_III_PanK"/>
</dbReference>
<evidence type="ECO:0000313" key="17">
    <source>
        <dbReference type="EMBL" id="MBK9717477.1"/>
    </source>
</evidence>
<dbReference type="GO" id="GO:0005524">
    <property type="term" value="F:ATP binding"/>
    <property type="evidence" value="ECO:0007669"/>
    <property type="project" value="UniProtKB-UniRule"/>
</dbReference>
<feature type="binding site" evidence="16">
    <location>
        <position position="85"/>
    </location>
    <ligand>
        <name>substrate</name>
    </ligand>
</feature>
<evidence type="ECO:0000256" key="12">
    <source>
        <dbReference type="ARBA" id="ARBA00022958"/>
    </source>
</evidence>
<dbReference type="Gene3D" id="3.30.420.40">
    <property type="match status" value="2"/>
</dbReference>
<dbReference type="PANTHER" id="PTHR34265:SF1">
    <property type="entry name" value="TYPE III PANTOTHENATE KINASE"/>
    <property type="match status" value="1"/>
</dbReference>
<dbReference type="Proteomes" id="UP000808349">
    <property type="component" value="Unassembled WGS sequence"/>
</dbReference>
<dbReference type="GO" id="GO:0005737">
    <property type="term" value="C:cytoplasm"/>
    <property type="evidence" value="ECO:0007669"/>
    <property type="project" value="UniProtKB-SubCell"/>
</dbReference>
<accession>A0A9D7XH50</accession>
<evidence type="ECO:0000256" key="10">
    <source>
        <dbReference type="ARBA" id="ARBA00022777"/>
    </source>
</evidence>
<dbReference type="GO" id="GO:0004594">
    <property type="term" value="F:pantothenate kinase activity"/>
    <property type="evidence" value="ECO:0007669"/>
    <property type="project" value="UniProtKB-UniRule"/>
</dbReference>
<evidence type="ECO:0000256" key="2">
    <source>
        <dbReference type="ARBA" id="ARBA00001958"/>
    </source>
</evidence>
<proteinExistence type="inferred from homology"/>
<keyword evidence="11 16" id="KW-0067">ATP-binding</keyword>
<evidence type="ECO:0000256" key="14">
    <source>
        <dbReference type="ARBA" id="ARBA00038036"/>
    </source>
</evidence>
<comment type="caution">
    <text evidence="17">The sequence shown here is derived from an EMBL/GenBank/DDBJ whole genome shotgun (WGS) entry which is preliminary data.</text>
</comment>
<evidence type="ECO:0000256" key="1">
    <source>
        <dbReference type="ARBA" id="ARBA00001206"/>
    </source>
</evidence>
<comment type="similarity">
    <text evidence="14 16">Belongs to the type III pantothenate kinase family.</text>
</comment>
<comment type="cofactor">
    <cofactor evidence="2">
        <name>K(+)</name>
        <dbReference type="ChEBI" id="CHEBI:29103"/>
    </cofactor>
</comment>
<dbReference type="Pfam" id="PF03309">
    <property type="entry name" value="Pan_kinase"/>
    <property type="match status" value="1"/>
</dbReference>
<dbReference type="SUPFAM" id="SSF53067">
    <property type="entry name" value="Actin-like ATPase domain"/>
    <property type="match status" value="2"/>
</dbReference>
<dbReference type="HAMAP" id="MF_01274">
    <property type="entry name" value="Pantothen_kinase_3"/>
    <property type="match status" value="1"/>
</dbReference>
<sequence length="240" mass="26762">MNLVIDIGNSRIKCALFEHHELLSLHRFLHTELDQLELWLASIQYDRSILSTVVSTQDERVRHIISLTQPLILDSSLPLPIQINYHSSDTLGPDRIAAACGAAHLYPESNVLIINAGSCITYDILTADGGFEGGNIAPGMHMRWQAMHQFTSRLPLVDEHHWSSDHIFGQNTRDALQQGVIRGITFEINAYMDHLLSKYSSLKCVIAGGDAVFLGNQIKRTIFTAPNLVLTGLNQILIKQ</sequence>
<evidence type="ECO:0000256" key="4">
    <source>
        <dbReference type="ARBA" id="ARBA00005225"/>
    </source>
</evidence>
<dbReference type="EMBL" id="JADKFW010000004">
    <property type="protein sequence ID" value="MBK9717477.1"/>
    <property type="molecule type" value="Genomic_DNA"/>
</dbReference>
<comment type="subcellular location">
    <subcellularLocation>
        <location evidence="3 16">Cytoplasm</location>
    </subcellularLocation>
</comment>
<comment type="pathway">
    <text evidence="4 16">Cofactor biosynthesis; coenzyme A biosynthesis; CoA from (R)-pantothenate: step 1/5.</text>
</comment>
<evidence type="ECO:0000256" key="9">
    <source>
        <dbReference type="ARBA" id="ARBA00022741"/>
    </source>
</evidence>
<dbReference type="PANTHER" id="PTHR34265">
    <property type="entry name" value="TYPE III PANTOTHENATE KINASE"/>
    <property type="match status" value="1"/>
</dbReference>
<feature type="binding site" evidence="16">
    <location>
        <begin position="92"/>
        <end position="95"/>
    </location>
    <ligand>
        <name>substrate</name>
    </ligand>
</feature>
<keyword evidence="7 16" id="KW-0963">Cytoplasm</keyword>
<comment type="cofactor">
    <cofactor evidence="16">
        <name>NH4(+)</name>
        <dbReference type="ChEBI" id="CHEBI:28938"/>
    </cofactor>
    <cofactor evidence="16">
        <name>K(+)</name>
        <dbReference type="ChEBI" id="CHEBI:29103"/>
    </cofactor>
    <text evidence="16">A monovalent cation. Ammonium or potassium.</text>
</comment>
<comment type="subunit">
    <text evidence="5 16">Homodimer.</text>
</comment>
<evidence type="ECO:0000256" key="5">
    <source>
        <dbReference type="ARBA" id="ARBA00011738"/>
    </source>
</evidence>
<evidence type="ECO:0000256" key="6">
    <source>
        <dbReference type="ARBA" id="ARBA00012102"/>
    </source>
</evidence>
<feature type="active site" description="Proton acceptor" evidence="16">
    <location>
        <position position="94"/>
    </location>
</feature>
<evidence type="ECO:0000313" key="18">
    <source>
        <dbReference type="Proteomes" id="UP000808349"/>
    </source>
</evidence>
<evidence type="ECO:0000256" key="3">
    <source>
        <dbReference type="ARBA" id="ARBA00004496"/>
    </source>
</evidence>
<evidence type="ECO:0000256" key="15">
    <source>
        <dbReference type="ARBA" id="ARBA00040883"/>
    </source>
</evidence>
<evidence type="ECO:0000256" key="16">
    <source>
        <dbReference type="HAMAP-Rule" id="MF_01274"/>
    </source>
</evidence>
<evidence type="ECO:0000256" key="8">
    <source>
        <dbReference type="ARBA" id="ARBA00022679"/>
    </source>
</evidence>
<name>A0A9D7XH50_9BACT</name>
<gene>
    <name evidence="16" type="primary">coaX</name>
    <name evidence="17" type="ORF">IPO85_08180</name>
</gene>
<evidence type="ECO:0000256" key="11">
    <source>
        <dbReference type="ARBA" id="ARBA00022840"/>
    </source>
</evidence>
<keyword evidence="10 16" id="KW-0418">Kinase</keyword>
<organism evidence="17 18">
    <name type="scientific">Candidatus Defluviibacterium haderslevense</name>
    <dbReference type="NCBI Taxonomy" id="2981993"/>
    <lineage>
        <taxon>Bacteria</taxon>
        <taxon>Pseudomonadati</taxon>
        <taxon>Bacteroidota</taxon>
        <taxon>Saprospiria</taxon>
        <taxon>Saprospirales</taxon>
        <taxon>Saprospiraceae</taxon>
        <taxon>Candidatus Defluviibacterium</taxon>
    </lineage>
</organism>
<dbReference type="CDD" id="cd24015">
    <property type="entry name" value="ASKHA_NBD_PanK-III"/>
    <property type="match status" value="1"/>
</dbReference>